<evidence type="ECO:0000256" key="2">
    <source>
        <dbReference type="RuleBase" id="RU003707"/>
    </source>
</evidence>
<dbReference type="InterPro" id="IPR018376">
    <property type="entry name" value="Enoyl-CoA_hyd/isom_CS"/>
</dbReference>
<dbReference type="GO" id="GO:0006635">
    <property type="term" value="P:fatty acid beta-oxidation"/>
    <property type="evidence" value="ECO:0007669"/>
    <property type="project" value="TreeGrafter"/>
</dbReference>
<evidence type="ECO:0000313" key="4">
    <source>
        <dbReference type="Proteomes" id="UP000199420"/>
    </source>
</evidence>
<dbReference type="InterPro" id="IPR001753">
    <property type="entry name" value="Enoyl-CoA_hydra/iso"/>
</dbReference>
<dbReference type="CDD" id="cd06558">
    <property type="entry name" value="crotonase-like"/>
    <property type="match status" value="1"/>
</dbReference>
<protein>
    <submittedName>
        <fullName evidence="3">Enoyl-CoA hydratase/carnithine racemase</fullName>
    </submittedName>
</protein>
<dbReference type="EMBL" id="FNYC01000006">
    <property type="protein sequence ID" value="SEJ37272.1"/>
    <property type="molecule type" value="Genomic_DNA"/>
</dbReference>
<dbReference type="PANTHER" id="PTHR11941">
    <property type="entry name" value="ENOYL-COA HYDRATASE-RELATED"/>
    <property type="match status" value="1"/>
</dbReference>
<dbReference type="STRING" id="529704.SAMN02927913_2249"/>
<dbReference type="Pfam" id="PF00378">
    <property type="entry name" value="ECH_1"/>
    <property type="match status" value="1"/>
</dbReference>
<proteinExistence type="inferred from homology"/>
<gene>
    <name evidence="3" type="ORF">SAMN04487997_3192</name>
</gene>
<dbReference type="SUPFAM" id="SSF52096">
    <property type="entry name" value="ClpP/crotonase"/>
    <property type="match status" value="1"/>
</dbReference>
<evidence type="ECO:0000313" key="3">
    <source>
        <dbReference type="EMBL" id="SEJ37272.1"/>
    </source>
</evidence>
<dbReference type="Proteomes" id="UP000199420">
    <property type="component" value="Unassembled WGS sequence"/>
</dbReference>
<organism evidence="3 4">
    <name type="scientific">Frateuria terrea</name>
    <dbReference type="NCBI Taxonomy" id="529704"/>
    <lineage>
        <taxon>Bacteria</taxon>
        <taxon>Pseudomonadati</taxon>
        <taxon>Pseudomonadota</taxon>
        <taxon>Gammaproteobacteria</taxon>
        <taxon>Lysobacterales</taxon>
        <taxon>Rhodanobacteraceae</taxon>
        <taxon>Frateuria</taxon>
    </lineage>
</organism>
<sequence>MLDILPHDGEIAEIRLARPPVNALNLELIAALRDALAQAPRDGARGLVISGAPGLFSAGVDVPALLQRDRAGVREYWRALFALCADLAYLPVPAVAAITGHSPAGGAVLALFCDYRVMAQGPFRIGLNEVQVGLLVPDCIQLALRRVVGTYRAERLLVAGAMIEAEQALSCGFVDELTGVDQVVTRAAHWLGELLALPRQAMLATRELARADLRAAWHDVDALPLDSFTEAFFNAETQATLQALVARLKAKSAG</sequence>
<comment type="similarity">
    <text evidence="1 2">Belongs to the enoyl-CoA hydratase/isomerase family.</text>
</comment>
<dbReference type="PROSITE" id="PS00166">
    <property type="entry name" value="ENOYL_COA_HYDRATASE"/>
    <property type="match status" value="1"/>
</dbReference>
<dbReference type="OrthoDB" id="8640486at2"/>
<dbReference type="PANTHER" id="PTHR11941:SF54">
    <property type="entry name" value="ENOYL-COA HYDRATASE, MITOCHONDRIAL"/>
    <property type="match status" value="1"/>
</dbReference>
<evidence type="ECO:0000256" key="1">
    <source>
        <dbReference type="ARBA" id="ARBA00005254"/>
    </source>
</evidence>
<dbReference type="GO" id="GO:0003824">
    <property type="term" value="F:catalytic activity"/>
    <property type="evidence" value="ECO:0007669"/>
    <property type="project" value="InterPro"/>
</dbReference>
<name>A0A1H6YJ86_9GAMM</name>
<dbReference type="AlphaFoldDB" id="A0A1H6YJ86"/>
<reference evidence="3 4" key="1">
    <citation type="submission" date="2016-10" db="EMBL/GenBank/DDBJ databases">
        <authorList>
            <person name="de Groot N.N."/>
        </authorList>
    </citation>
    <scope>NUCLEOTIDE SEQUENCE [LARGE SCALE GENOMIC DNA]</scope>
    <source>
        <strain evidence="3 4">DSM 26515</strain>
    </source>
</reference>
<dbReference type="RefSeq" id="WP_091336933.1">
    <property type="nucleotide sequence ID" value="NZ_FNYC01000006.1"/>
</dbReference>
<dbReference type="Gene3D" id="3.90.226.10">
    <property type="entry name" value="2-enoyl-CoA Hydratase, Chain A, domain 1"/>
    <property type="match status" value="1"/>
</dbReference>
<accession>A0A1H6YJ86</accession>
<keyword evidence="4" id="KW-1185">Reference proteome</keyword>
<dbReference type="InterPro" id="IPR029045">
    <property type="entry name" value="ClpP/crotonase-like_dom_sf"/>
</dbReference>